<gene>
    <name evidence="4" type="ORF">QN062_04000</name>
    <name evidence="3" type="ORF">QN216_08015</name>
    <name evidence="2" type="ORF">QN217_02450</name>
</gene>
<organism evidence="3">
    <name type="scientific">Bifidobacterium fermentum</name>
    <dbReference type="NCBI Taxonomy" id="3059035"/>
    <lineage>
        <taxon>Bacteria</taxon>
        <taxon>Bacillati</taxon>
        <taxon>Actinomycetota</taxon>
        <taxon>Actinomycetes</taxon>
        <taxon>Bifidobacteriales</taxon>
        <taxon>Bifidobacteriaceae</taxon>
        <taxon>Bifidobacterium</taxon>
    </lineage>
</organism>
<dbReference type="EMBL" id="CP129683">
    <property type="protein sequence ID" value="XDS51341.1"/>
    <property type="molecule type" value="Genomic_DNA"/>
</dbReference>
<dbReference type="EMBL" id="CP129682">
    <property type="protein sequence ID" value="XDS48272.1"/>
    <property type="molecule type" value="Genomic_DNA"/>
</dbReference>
<sequence length="111" mass="12516">MYQLNLDNLGGTLDIMRAADLAAWLPSGSAVWIALDSPAAWDIDAYLTAGLWDSFNMFQWGMADRKRRGPRPKPIPRPGDKKKHQGTDTTSMSPELLDRFLSMPRRVVSQR</sequence>
<dbReference type="RefSeq" id="WP_369342305.1">
    <property type="nucleotide sequence ID" value="NZ_CP129675.1"/>
</dbReference>
<name>A0AB39UH51_9BIFI</name>
<dbReference type="KEGG" id="bfk:QN062_04000"/>
<evidence type="ECO:0000313" key="2">
    <source>
        <dbReference type="EMBL" id="XDS47023.1"/>
    </source>
</evidence>
<feature type="region of interest" description="Disordered" evidence="1">
    <location>
        <begin position="63"/>
        <end position="95"/>
    </location>
</feature>
<reference evidence="3" key="1">
    <citation type="submission" date="2023-07" db="EMBL/GenBank/DDBJ databases">
        <title>Bifidobacterium aquikefiriaerophilum sp. nov. and Bifidobacterium eccum sp. nov., isolated from water kefir.</title>
        <authorList>
            <person name="Breselge S."/>
            <person name="Bellassi P."/>
            <person name="Barcenilla C."/>
            <person name="Alvarez-Ordonez A."/>
            <person name="Morelli L."/>
            <person name="Cotter P.D."/>
        </authorList>
    </citation>
    <scope>NUCLEOTIDE SEQUENCE</scope>
    <source>
        <strain evidence="4">WK012_4_13</strain>
        <strain evidence="3">WK013_4_14</strain>
        <strain evidence="2">WK048_4_13</strain>
    </source>
</reference>
<dbReference type="AlphaFoldDB" id="A0AB39UH51"/>
<accession>A0AB39UH51</accession>
<protein>
    <recommendedName>
        <fullName evidence="5">DNA methyltransferase</fullName>
    </recommendedName>
</protein>
<dbReference type="EMBL" id="CP129675">
    <property type="protein sequence ID" value="XDS47023.1"/>
    <property type="molecule type" value="Genomic_DNA"/>
</dbReference>
<proteinExistence type="predicted"/>
<evidence type="ECO:0000313" key="3">
    <source>
        <dbReference type="EMBL" id="XDS48272.1"/>
    </source>
</evidence>
<evidence type="ECO:0008006" key="5">
    <source>
        <dbReference type="Google" id="ProtNLM"/>
    </source>
</evidence>
<evidence type="ECO:0000313" key="4">
    <source>
        <dbReference type="EMBL" id="XDS51341.1"/>
    </source>
</evidence>
<evidence type="ECO:0000256" key="1">
    <source>
        <dbReference type="SAM" id="MobiDB-lite"/>
    </source>
</evidence>